<evidence type="ECO:0000313" key="3">
    <source>
        <dbReference type="EMBL" id="AFI91574.1"/>
    </source>
</evidence>
<dbReference type="KEGG" id="pec:W5S_3504"/>
<evidence type="ECO:0000256" key="1">
    <source>
        <dbReference type="SAM" id="Coils"/>
    </source>
</evidence>
<proteinExistence type="predicted"/>
<protein>
    <submittedName>
        <fullName evidence="3">Integrating conjugative element protein, PFL4705 family</fullName>
    </submittedName>
</protein>
<accession>A0A0H3IC42</accession>
<feature type="region of interest" description="Disordered" evidence="2">
    <location>
        <begin position="150"/>
        <end position="195"/>
    </location>
</feature>
<evidence type="ECO:0000313" key="4">
    <source>
        <dbReference type="Proteomes" id="UP000008044"/>
    </source>
</evidence>
<dbReference type="STRING" id="1905730.W5S_3504"/>
<dbReference type="RefSeq" id="WP_014701045.1">
    <property type="nucleotide sequence ID" value="NC_017845.1"/>
</dbReference>
<dbReference type="NCBIfam" id="TIGR03752">
    <property type="entry name" value="conj_TIGR03752"/>
    <property type="match status" value="1"/>
</dbReference>
<keyword evidence="1" id="KW-0175">Coiled coil</keyword>
<dbReference type="Proteomes" id="UP000008044">
    <property type="component" value="Chromosome"/>
</dbReference>
<organism evidence="3 4">
    <name type="scientific">Pectobacterium parmentieri</name>
    <dbReference type="NCBI Taxonomy" id="1905730"/>
    <lineage>
        <taxon>Bacteria</taxon>
        <taxon>Pseudomonadati</taxon>
        <taxon>Pseudomonadota</taxon>
        <taxon>Gammaproteobacteria</taxon>
        <taxon>Enterobacterales</taxon>
        <taxon>Pectobacteriaceae</taxon>
        <taxon>Pectobacterium</taxon>
    </lineage>
</organism>
<evidence type="ECO:0000256" key="2">
    <source>
        <dbReference type="SAM" id="MobiDB-lite"/>
    </source>
</evidence>
<gene>
    <name evidence="3" type="ordered locus">W5S_3504</name>
</gene>
<sequence>MKMQSNMLVKLAVPLTLLVTVFIGLKACSPDKAQQQPDTAAKNDATLNDVTPEQLRALGIEGDTPQDTLRTLIGRLNTVTTKQDRLDAENKVLAEENKRLKQTNQNVDERIGQAIASAKTEESSEKSQLKSQVQSLSSTVSDLVQQLKEVGTPGSTSSASSGNHVGPGSDIPIGLGLDGGFAGQATPSGSPGTDGLRWVEPIDAVAVDASGKPVTEGSSNRAAGFTFATSFLEENPVTRQQAELARQAGNGQTLSGNNASEGPVEPVYTLPENSTLIGSRAMTALLGRVPVDGKVTDPYPFKILIGKDNLTANGIDLPDVQGAIVSGTATGDWTLSCVRGSVSSITFVFSDGTVRTLPRPSGQTEGNNSQNSNNGGSIGWISDENGIPCLSGERKSNASTYLPTLFSLSAGSAAGEALAQNQNTAQTNGLGGVTSSLTGDAGQAVMGKAISGGMQETVDWVKARYGQTFDAVYVPPGMKVAVHITRQLAIDYEEKGRKVKYDFNLGQSGTGMD</sequence>
<dbReference type="HOGENOM" id="CLU_041117_0_0_6"/>
<name>A0A0H3IC42_PECPM</name>
<reference evidence="3 4" key="1">
    <citation type="journal article" date="2012" name="J. Bacteriol.">
        <title>Genome sequence of Pectobacterium sp. strain SCC3193.</title>
        <authorList>
            <person name="Koskinen J.P."/>
            <person name="Laine P."/>
            <person name="Niemi O."/>
            <person name="Nykyri J."/>
            <person name="Harjunpaa H."/>
            <person name="Auvinen P."/>
            <person name="Paulin L."/>
            <person name="Pirhonen M."/>
            <person name="Palva T."/>
            <person name="Holm L."/>
        </authorList>
    </citation>
    <scope>NUCLEOTIDE SEQUENCE [LARGE SCALE GENOMIC DNA]</scope>
    <source>
        <strain evidence="3 4">SCC3193</strain>
    </source>
</reference>
<dbReference type="EMBL" id="CP003415">
    <property type="protein sequence ID" value="AFI91574.1"/>
    <property type="molecule type" value="Genomic_DNA"/>
</dbReference>
<feature type="region of interest" description="Disordered" evidence="2">
    <location>
        <begin position="354"/>
        <end position="378"/>
    </location>
</feature>
<dbReference type="AlphaFoldDB" id="A0A0H3IC42"/>
<feature type="coiled-coil region" evidence="1">
    <location>
        <begin position="83"/>
        <end position="110"/>
    </location>
</feature>
<dbReference type="PATRIC" id="fig|1166016.3.peg.3566"/>
<dbReference type="InterPro" id="IPR021207">
    <property type="entry name" value="Integr_conj_element_PFL4705"/>
</dbReference>
<feature type="compositionally biased region" description="Low complexity" evidence="2">
    <location>
        <begin position="361"/>
        <end position="378"/>
    </location>
</feature>
<feature type="compositionally biased region" description="Low complexity" evidence="2">
    <location>
        <begin position="150"/>
        <end position="162"/>
    </location>
</feature>
<dbReference type="eggNOG" id="COG1842">
    <property type="taxonomic scope" value="Bacteria"/>
</dbReference>